<dbReference type="Gene3D" id="3.40.190.10">
    <property type="entry name" value="Periplasmic binding protein-like II"/>
    <property type="match status" value="2"/>
</dbReference>
<evidence type="ECO:0000313" key="3">
    <source>
        <dbReference type="Proteomes" id="UP000292695"/>
    </source>
</evidence>
<sequence>MDALSRRTLLKGLSAAAVAGAAGSALGCSAKTTTGTSGRIGADILPTFAQAGNAEPALKSASPLGMSGYFEYPPNPVASVSKPPLSGGQISALTYTFDPVAPGKSDNPLWQEVDKRLGGKLDITYAPAADYAQRFATTVAGGDLPDVVSIYGSVQQLPALLKAKFTDLTEYLSGDAVKDYPNLAGLSTDAWRKTVYGNALWGVPIARVPIPSVAWIRADLVAGTGLPAQPKDIGEFKALLKGLTNERKSRWACGDPGSTLTMIAASLGIPGSWSEDGGKFTSNIELEQYEKALADTRELADAGVFHPDGLVASNNQRNDWFTNGTTPIVFGGYAGWSKYEMWGAEVPGFKLGSLPMFGYDAASKPVHPRGSAAQAFTAVTQADPDRVREVLRVLDWLAAPFGSSEYLLRNFGIEGQTFRFEGKDPIVNSRGQNLRLVPFGYVAGPTLAIYDPGRRDVAQARFDYQEAALPILAPDPTQGLYSETDAAKGLQLGKDLTDTRNGILAGRAPVSSWKAAVTKWRNGGGDKIRAEFEQAFSEAGPK</sequence>
<organism evidence="2 3">
    <name type="scientific">Kribbella sindirgiensis</name>
    <dbReference type="NCBI Taxonomy" id="1124744"/>
    <lineage>
        <taxon>Bacteria</taxon>
        <taxon>Bacillati</taxon>
        <taxon>Actinomycetota</taxon>
        <taxon>Actinomycetes</taxon>
        <taxon>Propionibacteriales</taxon>
        <taxon>Kribbellaceae</taxon>
        <taxon>Kribbella</taxon>
    </lineage>
</organism>
<comment type="caution">
    <text evidence="2">The sequence shown here is derived from an EMBL/GenBank/DDBJ whole genome shotgun (WGS) entry which is preliminary data.</text>
</comment>
<accession>A0A4R0IH13</accession>
<dbReference type="OrthoDB" id="5166384at2"/>
<keyword evidence="3" id="KW-1185">Reference proteome</keyword>
<evidence type="ECO:0000256" key="1">
    <source>
        <dbReference type="SAM" id="SignalP"/>
    </source>
</evidence>
<dbReference type="EMBL" id="SJKA01000008">
    <property type="protein sequence ID" value="TCC30496.1"/>
    <property type="molecule type" value="Genomic_DNA"/>
</dbReference>
<keyword evidence="1" id="KW-0732">Signal</keyword>
<protein>
    <submittedName>
        <fullName evidence="2">Extracellular solute-binding protein</fullName>
    </submittedName>
</protein>
<dbReference type="Proteomes" id="UP000292695">
    <property type="component" value="Unassembled WGS sequence"/>
</dbReference>
<feature type="signal peptide" evidence="1">
    <location>
        <begin position="1"/>
        <end position="30"/>
    </location>
</feature>
<dbReference type="SUPFAM" id="SSF53850">
    <property type="entry name" value="Periplasmic binding protein-like II"/>
    <property type="match status" value="1"/>
</dbReference>
<dbReference type="InterPro" id="IPR006311">
    <property type="entry name" value="TAT_signal"/>
</dbReference>
<feature type="chain" id="PRO_5039159360" evidence="1">
    <location>
        <begin position="31"/>
        <end position="542"/>
    </location>
</feature>
<reference evidence="2 3" key="1">
    <citation type="submission" date="2019-02" db="EMBL/GenBank/DDBJ databases">
        <title>Kribbella capetownensis sp. nov. and Kribbella speibonae sp. nov., isolated from soil.</title>
        <authorList>
            <person name="Curtis S.M."/>
            <person name="Norton I."/>
            <person name="Everest G.J."/>
            <person name="Meyers P.R."/>
        </authorList>
    </citation>
    <scope>NUCLEOTIDE SEQUENCE [LARGE SCALE GENOMIC DNA]</scope>
    <source>
        <strain evidence="2 3">DSM 27082</strain>
    </source>
</reference>
<name>A0A4R0IH13_9ACTN</name>
<dbReference type="AlphaFoldDB" id="A0A4R0IH13"/>
<gene>
    <name evidence="2" type="ORF">E0H50_24105</name>
</gene>
<dbReference type="PROSITE" id="PS51257">
    <property type="entry name" value="PROKAR_LIPOPROTEIN"/>
    <property type="match status" value="1"/>
</dbReference>
<dbReference type="PROSITE" id="PS51318">
    <property type="entry name" value="TAT"/>
    <property type="match status" value="1"/>
</dbReference>
<dbReference type="InterPro" id="IPR006059">
    <property type="entry name" value="SBP"/>
</dbReference>
<proteinExistence type="predicted"/>
<dbReference type="Pfam" id="PF13416">
    <property type="entry name" value="SBP_bac_8"/>
    <property type="match status" value="1"/>
</dbReference>
<dbReference type="RefSeq" id="WP_131292343.1">
    <property type="nucleotide sequence ID" value="NZ_SJKA01000008.1"/>
</dbReference>
<evidence type="ECO:0000313" key="2">
    <source>
        <dbReference type="EMBL" id="TCC30496.1"/>
    </source>
</evidence>